<dbReference type="PANTHER" id="PTHR43320:SF3">
    <property type="entry name" value="CARBOHYDRATE KINASE PFKB DOMAIN-CONTAINING PROTEIN"/>
    <property type="match status" value="1"/>
</dbReference>
<organism evidence="6 7">
    <name type="scientific">Salinibacterium xinjiangense</name>
    <dbReference type="NCBI Taxonomy" id="386302"/>
    <lineage>
        <taxon>Bacteria</taxon>
        <taxon>Bacillati</taxon>
        <taxon>Actinomycetota</taxon>
        <taxon>Actinomycetes</taxon>
        <taxon>Micrococcales</taxon>
        <taxon>Microbacteriaceae</taxon>
        <taxon>Salinibacterium</taxon>
    </lineage>
</organism>
<reference evidence="6 7" key="1">
    <citation type="submission" date="2017-09" db="EMBL/GenBank/DDBJ databases">
        <authorList>
            <person name="Ehlers B."/>
            <person name="Leendertz F.H."/>
        </authorList>
    </citation>
    <scope>NUCLEOTIDE SEQUENCE [LARGE SCALE GENOMIC DNA]</scope>
    <source>
        <strain evidence="6 7">CGMCC 1.05381</strain>
    </source>
</reference>
<dbReference type="Gene3D" id="3.40.1190.20">
    <property type="match status" value="1"/>
</dbReference>
<dbReference type="Proteomes" id="UP000219440">
    <property type="component" value="Unassembled WGS sequence"/>
</dbReference>
<dbReference type="PRINTS" id="PR00990">
    <property type="entry name" value="RIBOKINASE"/>
</dbReference>
<dbReference type="InterPro" id="IPR002139">
    <property type="entry name" value="Ribo/fructo_kinase"/>
</dbReference>
<proteinExistence type="inferred from homology"/>
<dbReference type="AlphaFoldDB" id="A0A2C9A1I3"/>
<protein>
    <submittedName>
        <fullName evidence="6">Sugar or nucleoside kinase, ribokinase family</fullName>
    </submittedName>
</protein>
<keyword evidence="3 4" id="KW-0418">Kinase</keyword>
<evidence type="ECO:0000256" key="4">
    <source>
        <dbReference type="RuleBase" id="RU003704"/>
    </source>
</evidence>
<sequence>MPDRIVSFGDIIDDVVAMPYDAIRIDTDTAASIGFRAGGSAANTAAWLGSLGMTVDFVGVVGKADLERHTMLLRRAGVTTHLRAHPTLTTGTIVIIVEGEHRTMLTERGANTELDPVDVTTELLADAAVLHLTGYSLLNSAGAAGFATLVARAHRAGAKVSVDPGSGGVIADYGVDKFLAAIKGVELLFPSLEGGRVLTGLSDPAHIVDKLAKDFPTVVLTMGAAGVVISHHGTTLMVPAVTTPVVDPTGAGDAFCAGFLNGWVRSGDLGRSASAGAKLAAKAASIIGGRPVL</sequence>
<dbReference type="GO" id="GO:0016301">
    <property type="term" value="F:kinase activity"/>
    <property type="evidence" value="ECO:0007669"/>
    <property type="project" value="UniProtKB-KW"/>
</dbReference>
<dbReference type="InterPro" id="IPR029056">
    <property type="entry name" value="Ribokinase-like"/>
</dbReference>
<evidence type="ECO:0000256" key="2">
    <source>
        <dbReference type="ARBA" id="ARBA00022679"/>
    </source>
</evidence>
<gene>
    <name evidence="6" type="ORF">SAMN06296378_2659</name>
</gene>
<dbReference type="InterPro" id="IPR052700">
    <property type="entry name" value="Carb_kinase_PfkB-like"/>
</dbReference>
<evidence type="ECO:0000256" key="1">
    <source>
        <dbReference type="ARBA" id="ARBA00010688"/>
    </source>
</evidence>
<comment type="similarity">
    <text evidence="1 4">Belongs to the carbohydrate kinase PfkB family.</text>
</comment>
<evidence type="ECO:0000256" key="3">
    <source>
        <dbReference type="ARBA" id="ARBA00022777"/>
    </source>
</evidence>
<dbReference type="Pfam" id="PF00294">
    <property type="entry name" value="PfkB"/>
    <property type="match status" value="1"/>
</dbReference>
<dbReference type="PANTHER" id="PTHR43320">
    <property type="entry name" value="SUGAR KINASE"/>
    <property type="match status" value="1"/>
</dbReference>
<dbReference type="InterPro" id="IPR002173">
    <property type="entry name" value="Carboh/pur_kinase_PfkB_CS"/>
</dbReference>
<dbReference type="SUPFAM" id="SSF53613">
    <property type="entry name" value="Ribokinase-like"/>
    <property type="match status" value="1"/>
</dbReference>
<evidence type="ECO:0000313" key="7">
    <source>
        <dbReference type="Proteomes" id="UP000219440"/>
    </source>
</evidence>
<dbReference type="RefSeq" id="WP_179691907.1">
    <property type="nucleotide sequence ID" value="NZ_BMLC01000004.1"/>
</dbReference>
<dbReference type="PROSITE" id="PS00583">
    <property type="entry name" value="PFKB_KINASES_1"/>
    <property type="match status" value="1"/>
</dbReference>
<feature type="domain" description="Carbohydrate kinase PfkB" evidence="5">
    <location>
        <begin position="4"/>
        <end position="285"/>
    </location>
</feature>
<dbReference type="PROSITE" id="PS00584">
    <property type="entry name" value="PFKB_KINASES_2"/>
    <property type="match status" value="1"/>
</dbReference>
<evidence type="ECO:0000313" key="6">
    <source>
        <dbReference type="EMBL" id="SOE72904.1"/>
    </source>
</evidence>
<dbReference type="InterPro" id="IPR011611">
    <property type="entry name" value="PfkB_dom"/>
</dbReference>
<keyword evidence="7" id="KW-1185">Reference proteome</keyword>
<keyword evidence="2 4" id="KW-0808">Transferase</keyword>
<name>A0A2C9A1I3_9MICO</name>
<dbReference type="EMBL" id="OCST01000005">
    <property type="protein sequence ID" value="SOE72904.1"/>
    <property type="molecule type" value="Genomic_DNA"/>
</dbReference>
<accession>A0A2C9A1I3</accession>
<evidence type="ECO:0000259" key="5">
    <source>
        <dbReference type="Pfam" id="PF00294"/>
    </source>
</evidence>